<proteinExistence type="predicted"/>
<reference evidence="2 3" key="3">
    <citation type="journal article" date="2014" name="Genome Announc.">
        <title>Genome Sequence of the Microsporidian Species Nematocida sp1 Strain ERTm6 (ATCC PRA-372).</title>
        <authorList>
            <person name="Bakowski M.A."/>
            <person name="Priest M."/>
            <person name="Young S."/>
            <person name="Cuomo C.A."/>
            <person name="Troemel E.R."/>
        </authorList>
    </citation>
    <scope>NUCLEOTIDE SEQUENCE [LARGE SCALE GENOMIC DNA]</scope>
    <source>
        <strain evidence="2 3">ERTm6</strain>
    </source>
</reference>
<dbReference type="Proteomes" id="UP000005622">
    <property type="component" value="Unassembled WGS sequence"/>
</dbReference>
<evidence type="ECO:0000313" key="2">
    <source>
        <dbReference type="EMBL" id="KFG27421.1"/>
    </source>
</evidence>
<gene>
    <name evidence="1" type="ORF">NERG_02453</name>
    <name evidence="2" type="ORF">NESG_00500</name>
</gene>
<sequence>MNKDIIIEAEEIIQTGMKKEQLLEFIELVSDRNISCNGVIEMAKELSRY</sequence>
<dbReference type="OrthoDB" id="2186152at2759"/>
<reference evidence="1" key="1">
    <citation type="submission" date="2011-03" db="EMBL/GenBank/DDBJ databases">
        <title>The Genome Sequence of Nematocida sp1 strain ERTm2.</title>
        <authorList>
            <consortium name="The Broad Institute Genome Sequencing Platform"/>
            <consortium name="The Broad Institute Genome Sequencing Center for Infectious Disease"/>
            <person name="Cuomo C."/>
            <person name="Troemel E."/>
            <person name="Young S.K."/>
            <person name="Zeng Q."/>
            <person name="Gargeya S."/>
            <person name="Fitzgerald M."/>
            <person name="Haas B."/>
            <person name="Abouelleil A."/>
            <person name="Alvarado L."/>
            <person name="Arachchi H.M."/>
            <person name="Berlin A."/>
            <person name="Brown A."/>
            <person name="Chapman S.B."/>
            <person name="Chen Z."/>
            <person name="Dunbar C."/>
            <person name="Freedman E."/>
            <person name="Gearin G."/>
            <person name="Gellesch M."/>
            <person name="Goldberg J."/>
            <person name="Griggs A."/>
            <person name="Gujja S."/>
            <person name="Heilman E.R."/>
            <person name="Heiman D."/>
            <person name="Howarth C."/>
            <person name="Larson L."/>
            <person name="Lui A."/>
            <person name="MacDonald P.J.P."/>
            <person name="Mehta T."/>
            <person name="Montmayeur A."/>
            <person name="Murphy C."/>
            <person name="Neiman D."/>
            <person name="Pearson M."/>
            <person name="Priest M."/>
            <person name="Roberts A."/>
            <person name="Saif S."/>
            <person name="Shea T."/>
            <person name="Shenoy N."/>
            <person name="Sisk P."/>
            <person name="Stolte C."/>
            <person name="Sykes S."/>
            <person name="White J."/>
            <person name="Yandava C."/>
            <person name="Wortman J."/>
            <person name="Nusbaum C."/>
            <person name="Birren B."/>
        </authorList>
    </citation>
    <scope>NUCLEOTIDE SEQUENCE</scope>
    <source>
        <strain evidence="1">ERTm2</strain>
    </source>
</reference>
<evidence type="ECO:0000313" key="3">
    <source>
        <dbReference type="Proteomes" id="UP000054524"/>
    </source>
</evidence>
<dbReference type="Proteomes" id="UP000054524">
    <property type="component" value="Unassembled WGS sequence"/>
</dbReference>
<protein>
    <recommendedName>
        <fullName evidence="4">Mitotic-spindle organizing protein associated with a ring of gamma-tubulin 1</fullName>
    </recommendedName>
</protein>
<accession>H8ZFT2</accession>
<name>H8ZFT2_NEMA1</name>
<dbReference type="EMBL" id="JH604641">
    <property type="protein sequence ID" value="EHY64484.1"/>
    <property type="molecule type" value="Genomic_DNA"/>
</dbReference>
<organism evidence="1">
    <name type="scientific">Nematocida ausubeli (strain ATCC PRA-371 / ERTm2)</name>
    <name type="common">Nematode killer fungus</name>
    <dbReference type="NCBI Taxonomy" id="1913371"/>
    <lineage>
        <taxon>Eukaryota</taxon>
        <taxon>Fungi</taxon>
        <taxon>Fungi incertae sedis</taxon>
        <taxon>Microsporidia</taxon>
        <taxon>Nematocida</taxon>
    </lineage>
</organism>
<dbReference type="EMBL" id="AKIJ01000001">
    <property type="protein sequence ID" value="KFG27421.1"/>
    <property type="molecule type" value="Genomic_DNA"/>
</dbReference>
<evidence type="ECO:0000313" key="1">
    <source>
        <dbReference type="EMBL" id="EHY64484.1"/>
    </source>
</evidence>
<reference evidence="2" key="2">
    <citation type="submission" date="2012-10" db="EMBL/GenBank/DDBJ databases">
        <authorList>
            <consortium name="The Broad Institute Genome Sequencing Platform"/>
            <consortium name="The Broad Institute Genome Sequencing Center for Infectious Disease"/>
            <person name="Cuomo C."/>
            <person name="Troemel E."/>
            <person name="Walker B."/>
            <person name="Young S.K."/>
            <person name="Zeng Q."/>
            <person name="Gargeya S."/>
            <person name="Fitzgerald M."/>
            <person name="Haas B."/>
            <person name="Abouelleil A."/>
            <person name="Alvarado L."/>
            <person name="Arachchi H.M."/>
            <person name="Berlin A.M."/>
            <person name="Chapman S.B."/>
            <person name="Goldberg J."/>
            <person name="Griggs A."/>
            <person name="Gujja S."/>
            <person name="Hansen M."/>
            <person name="Howarth C."/>
            <person name="Imamovic A."/>
            <person name="Larimer J."/>
            <person name="McCowan C."/>
            <person name="Murphy C."/>
            <person name="Neiman D."/>
            <person name="Pearson M."/>
            <person name="Priest M."/>
            <person name="Roberts A."/>
            <person name="Saif S."/>
            <person name="Shea T."/>
            <person name="Sisk P."/>
            <person name="Sykes S."/>
            <person name="Wortman J."/>
            <person name="Nusbaum C."/>
            <person name="Birren B."/>
        </authorList>
    </citation>
    <scope>NUCLEOTIDE SEQUENCE</scope>
    <source>
        <strain evidence="2">ERTm6</strain>
    </source>
</reference>
<accession>A0A086J5K3</accession>
<evidence type="ECO:0008006" key="4">
    <source>
        <dbReference type="Google" id="ProtNLM"/>
    </source>
</evidence>
<keyword evidence="3" id="KW-1185">Reference proteome</keyword>
<dbReference type="AlphaFoldDB" id="H8ZFT2"/>
<dbReference type="HOGENOM" id="CLU_3143471_0_0_1"/>